<feature type="compositionally biased region" description="Acidic residues" evidence="1">
    <location>
        <begin position="883"/>
        <end position="905"/>
    </location>
</feature>
<evidence type="ECO:0000259" key="3">
    <source>
        <dbReference type="Pfam" id="PF13963"/>
    </source>
</evidence>
<gene>
    <name evidence="4" type="ORF">MTR67_009205</name>
</gene>
<reference evidence="4" key="1">
    <citation type="submission" date="2023-08" db="EMBL/GenBank/DDBJ databases">
        <title>A de novo genome assembly of Solanum verrucosum Schlechtendal, a Mexican diploid species geographically isolated from the other diploid A-genome species in potato relatives.</title>
        <authorList>
            <person name="Hosaka K."/>
        </authorList>
    </citation>
    <scope>NUCLEOTIDE SEQUENCE</scope>
    <source>
        <tissue evidence="4">Young leaves</tissue>
    </source>
</reference>
<accession>A0AAF0TK34</accession>
<feature type="region of interest" description="Disordered" evidence="1">
    <location>
        <begin position="858"/>
        <end position="905"/>
    </location>
</feature>
<evidence type="ECO:0008006" key="6">
    <source>
        <dbReference type="Google" id="ProtNLM"/>
    </source>
</evidence>
<name>A0AAF0TK34_SOLVR</name>
<dbReference type="Pfam" id="PF02992">
    <property type="entry name" value="Transposase_21"/>
    <property type="match status" value="1"/>
</dbReference>
<dbReference type="PANTHER" id="PTHR10775">
    <property type="entry name" value="OS08G0208400 PROTEIN"/>
    <property type="match status" value="1"/>
</dbReference>
<sequence>MDKSWLNIRNRVDQRYRDGVEGFLNWAFSQTGVNTMIRCPCRGCMNTVFKLRIDVRGDLLKKGFWDSYKVWDLHGEVLVRVENSNAACSAEVEADDIEEDDIIEMIHDACGYMGNNINSSEENEEPNMHAAKFYKLLEDAQIELYPGCTKVSKLSFVIKLLHLKCLNHWSNKSMDELLSFFKEVLPEGSLLPSSFYEAKKILRDLGLGYTKIDACQNDCILYWRDYVNAQSCPKCEMSRWKSVENKGKKVVHKVLRYFPIKPRLQRLYMAKETSKKMRWHKEENIDDGVLRHPSDSIEWKSFDERYPSFSSELRNVRLGLASDGFQPFGNMSSNHSIWPVVLVTYNLPPWDCMKDSYFMMPLLIPGPKSPGNDIDVYLQPMIEELKELWDGVETYDAHTKSNFLMRVALMWTINDFPVYGNLSGWSTKGKLACPCCHKDTQSIFLRNKLCYMGHRRFLPMNHPWRKNRVLFDGKVEMGVAPSPLTGDEALMQIQELGNVSFGKGKKRKRNVSNNAYNWRKKSIFFQLPYWKCLKLRHNLDVMHIERNVSDNILSTVMSIVGKTKDTLKSRYDLVDLGIRQGLHPIEDGDTILLPAACYALSSQEKLKLCEFLANLKVPDAFSSNISREYKREMEIQGATRPQGIHNNKFIEWFRARVSIFVLAAQGRATDELISLAVGPEPLVHRYSIFMVNGFRFQTKELVRKMQNSGVLVRGDDADSNKEYYGVLEDIYELRYVGNRKVYLFKCHWWDVARLGRGYKIDQYGFTSVNTHCALNTNEPFVLASQSEQVFYLNDMIDKDWLVVVKTNPRDLFNMPDVEEEELINDEVYQQEEVECNILNTNDHETNIEVSLHRDDIEPETVLRTNDQENEEDDFINDYHTDVSEDEESEEESLADNDGEDSDTSF</sequence>
<dbReference type="Pfam" id="PF13963">
    <property type="entry name" value="Transpos_assoc"/>
    <property type="match status" value="1"/>
</dbReference>
<dbReference type="AlphaFoldDB" id="A0AAF0TK34"/>
<evidence type="ECO:0000313" key="5">
    <source>
        <dbReference type="Proteomes" id="UP001234989"/>
    </source>
</evidence>
<evidence type="ECO:0000313" key="4">
    <source>
        <dbReference type="EMBL" id="WMV15820.1"/>
    </source>
</evidence>
<dbReference type="Proteomes" id="UP001234989">
    <property type="component" value="Chromosome 2"/>
</dbReference>
<proteinExistence type="predicted"/>
<feature type="domain" description="DUF4216" evidence="2">
    <location>
        <begin position="732"/>
        <end position="803"/>
    </location>
</feature>
<protein>
    <recommendedName>
        <fullName evidence="6">Transposase-associated domain-containing protein</fullName>
    </recommendedName>
</protein>
<organism evidence="4 5">
    <name type="scientific">Solanum verrucosum</name>
    <dbReference type="NCBI Taxonomy" id="315347"/>
    <lineage>
        <taxon>Eukaryota</taxon>
        <taxon>Viridiplantae</taxon>
        <taxon>Streptophyta</taxon>
        <taxon>Embryophyta</taxon>
        <taxon>Tracheophyta</taxon>
        <taxon>Spermatophyta</taxon>
        <taxon>Magnoliopsida</taxon>
        <taxon>eudicotyledons</taxon>
        <taxon>Gunneridae</taxon>
        <taxon>Pentapetalae</taxon>
        <taxon>asterids</taxon>
        <taxon>lamiids</taxon>
        <taxon>Solanales</taxon>
        <taxon>Solanaceae</taxon>
        <taxon>Solanoideae</taxon>
        <taxon>Solaneae</taxon>
        <taxon>Solanum</taxon>
    </lineage>
</organism>
<dbReference type="EMBL" id="CP133613">
    <property type="protein sequence ID" value="WMV15820.1"/>
    <property type="molecule type" value="Genomic_DNA"/>
</dbReference>
<dbReference type="InterPro" id="IPR004242">
    <property type="entry name" value="Transposase_21"/>
</dbReference>
<evidence type="ECO:0000259" key="2">
    <source>
        <dbReference type="Pfam" id="PF13952"/>
    </source>
</evidence>
<dbReference type="InterPro" id="IPR025312">
    <property type="entry name" value="DUF4216"/>
</dbReference>
<dbReference type="InterPro" id="IPR029480">
    <property type="entry name" value="Transpos_assoc"/>
</dbReference>
<dbReference type="PANTHER" id="PTHR10775:SF159">
    <property type="entry name" value="TNP2"/>
    <property type="match status" value="1"/>
</dbReference>
<dbReference type="Pfam" id="PF13952">
    <property type="entry name" value="DUF4216"/>
    <property type="match status" value="1"/>
</dbReference>
<keyword evidence="5" id="KW-1185">Reference proteome</keyword>
<evidence type="ECO:0000256" key="1">
    <source>
        <dbReference type="SAM" id="MobiDB-lite"/>
    </source>
</evidence>
<feature type="domain" description="Transposase-associated" evidence="3">
    <location>
        <begin position="3"/>
        <end position="76"/>
    </location>
</feature>